<feature type="region of interest" description="Disordered" evidence="1">
    <location>
        <begin position="1"/>
        <end position="31"/>
    </location>
</feature>
<evidence type="ECO:0000256" key="1">
    <source>
        <dbReference type="SAM" id="MobiDB-lite"/>
    </source>
</evidence>
<accession>A0A431VGD3</accession>
<feature type="compositionally biased region" description="Basic and acidic residues" evidence="1">
    <location>
        <begin position="12"/>
        <end position="31"/>
    </location>
</feature>
<sequence length="59" mass="6706">MTVPSTTLESAPSRERTLDDLKMTNSSPEHDDGKVLRFLIENEEKLIADGIRRYDAITK</sequence>
<gene>
    <name evidence="2" type="ORF">EJ903_12300</name>
</gene>
<protein>
    <submittedName>
        <fullName evidence="2">Uncharacterized protein</fullName>
    </submittedName>
</protein>
<evidence type="ECO:0000313" key="2">
    <source>
        <dbReference type="EMBL" id="RTR19781.1"/>
    </source>
</evidence>
<proteinExistence type="predicted"/>
<keyword evidence="3" id="KW-1185">Reference proteome</keyword>
<dbReference type="AlphaFoldDB" id="A0A431VGD3"/>
<dbReference type="Proteomes" id="UP000277007">
    <property type="component" value="Unassembled WGS sequence"/>
</dbReference>
<comment type="caution">
    <text evidence="2">The sequence shown here is derived from an EMBL/GenBank/DDBJ whole genome shotgun (WGS) entry which is preliminary data.</text>
</comment>
<feature type="compositionally biased region" description="Polar residues" evidence="1">
    <location>
        <begin position="1"/>
        <end position="10"/>
    </location>
</feature>
<organism evidence="2 3">
    <name type="scientific">Azospirillum griseum</name>
    <dbReference type="NCBI Taxonomy" id="2496639"/>
    <lineage>
        <taxon>Bacteria</taxon>
        <taxon>Pseudomonadati</taxon>
        <taxon>Pseudomonadota</taxon>
        <taxon>Alphaproteobacteria</taxon>
        <taxon>Rhodospirillales</taxon>
        <taxon>Azospirillaceae</taxon>
        <taxon>Azospirillum</taxon>
    </lineage>
</organism>
<reference evidence="2 3" key="1">
    <citation type="submission" date="2018-12" db="EMBL/GenBank/DDBJ databases">
        <authorList>
            <person name="Yang Y."/>
        </authorList>
    </citation>
    <scope>NUCLEOTIDE SEQUENCE [LARGE SCALE GENOMIC DNA]</scope>
    <source>
        <strain evidence="2 3">L-25-5w-1</strain>
    </source>
</reference>
<name>A0A431VGD3_9PROT</name>
<evidence type="ECO:0000313" key="3">
    <source>
        <dbReference type="Proteomes" id="UP000277007"/>
    </source>
</evidence>
<dbReference type="RefSeq" id="WP_126615590.1">
    <property type="nucleotide sequence ID" value="NZ_JBHUCY010000043.1"/>
</dbReference>
<dbReference type="EMBL" id="RXMA01000010">
    <property type="protein sequence ID" value="RTR19781.1"/>
    <property type="molecule type" value="Genomic_DNA"/>
</dbReference>